<dbReference type="CDD" id="cd11286">
    <property type="entry name" value="ADF_cofilin_like"/>
    <property type="match status" value="1"/>
</dbReference>
<dbReference type="Gene3D" id="3.40.20.10">
    <property type="entry name" value="Severin"/>
    <property type="match status" value="1"/>
</dbReference>
<dbReference type="InterPro" id="IPR017904">
    <property type="entry name" value="ADF/Cofilin"/>
</dbReference>
<dbReference type="SUPFAM" id="SSF55753">
    <property type="entry name" value="Actin depolymerizing proteins"/>
    <property type="match status" value="1"/>
</dbReference>
<dbReference type="GO" id="GO:0015629">
    <property type="term" value="C:actin cytoskeleton"/>
    <property type="evidence" value="ECO:0007669"/>
    <property type="project" value="InterPro"/>
</dbReference>
<protein>
    <submittedName>
        <fullName evidence="4">Cofilin/tropomyosin-type actin-binding protein, putative</fullName>
    </submittedName>
</protein>
<evidence type="ECO:0000313" key="4">
    <source>
        <dbReference type="EMBL" id="CAD2213395.1"/>
    </source>
</evidence>
<gene>
    <name evidence="4" type="ORF">ADEAN_000083600</name>
</gene>
<accession>A0A7G2C1I6</accession>
<comment type="similarity">
    <text evidence="1">Belongs to the actin-binding proteins ADF family.</text>
</comment>
<sequence>MAMSGVTLASNVVGALNDLRMKKSRYVILAIGDDGKQVEVKEVGARGSSFEDFQKKLDASNPCYGAVDFEYEDGGKRDKLVLIQWIPEGAKPRSKMLYSASRDALNSASEGYLAIQANDASDVSLEEIVRRIKSHRGN</sequence>
<dbReference type="InterPro" id="IPR029006">
    <property type="entry name" value="ADF-H/Gelsolin-like_dom_sf"/>
</dbReference>
<dbReference type="SMART" id="SM00102">
    <property type="entry name" value="ADF"/>
    <property type="match status" value="1"/>
</dbReference>
<organism evidence="4 5">
    <name type="scientific">Angomonas deanei</name>
    <dbReference type="NCBI Taxonomy" id="59799"/>
    <lineage>
        <taxon>Eukaryota</taxon>
        <taxon>Discoba</taxon>
        <taxon>Euglenozoa</taxon>
        <taxon>Kinetoplastea</taxon>
        <taxon>Metakinetoplastina</taxon>
        <taxon>Trypanosomatida</taxon>
        <taxon>Trypanosomatidae</taxon>
        <taxon>Strigomonadinae</taxon>
        <taxon>Angomonas</taxon>
    </lineage>
</organism>
<dbReference type="PANTHER" id="PTHR11913">
    <property type="entry name" value="COFILIN-RELATED"/>
    <property type="match status" value="1"/>
</dbReference>
<dbReference type="InterPro" id="IPR002108">
    <property type="entry name" value="ADF-H"/>
</dbReference>
<dbReference type="GO" id="GO:0030042">
    <property type="term" value="P:actin filament depolymerization"/>
    <property type="evidence" value="ECO:0007669"/>
    <property type="project" value="InterPro"/>
</dbReference>
<reference evidence="4 5" key="1">
    <citation type="submission" date="2020-08" db="EMBL/GenBank/DDBJ databases">
        <authorList>
            <person name="Newling K."/>
            <person name="Davey J."/>
            <person name="Forrester S."/>
        </authorList>
    </citation>
    <scope>NUCLEOTIDE SEQUENCE [LARGE SCALE GENOMIC DNA]</scope>
    <source>
        <strain evidence="5">Crithidia deanei Carvalho (ATCC PRA-265)</strain>
    </source>
</reference>
<dbReference type="EMBL" id="LR877145">
    <property type="protein sequence ID" value="CAD2213395.1"/>
    <property type="molecule type" value="Genomic_DNA"/>
</dbReference>
<keyword evidence="2" id="KW-0009">Actin-binding</keyword>
<evidence type="ECO:0000259" key="3">
    <source>
        <dbReference type="PROSITE" id="PS51263"/>
    </source>
</evidence>
<evidence type="ECO:0000256" key="1">
    <source>
        <dbReference type="ARBA" id="ARBA00006844"/>
    </source>
</evidence>
<evidence type="ECO:0000256" key="2">
    <source>
        <dbReference type="ARBA" id="ARBA00023203"/>
    </source>
</evidence>
<dbReference type="GO" id="GO:0003779">
    <property type="term" value="F:actin binding"/>
    <property type="evidence" value="ECO:0007669"/>
    <property type="project" value="UniProtKB-KW"/>
</dbReference>
<evidence type="ECO:0000313" key="5">
    <source>
        <dbReference type="Proteomes" id="UP000515908"/>
    </source>
</evidence>
<dbReference type="Proteomes" id="UP000515908">
    <property type="component" value="Chromosome 01"/>
</dbReference>
<name>A0A7G2C1I6_9TRYP</name>
<keyword evidence="5" id="KW-1185">Reference proteome</keyword>
<proteinExistence type="inferred from homology"/>
<dbReference type="PROSITE" id="PS51263">
    <property type="entry name" value="ADF_H"/>
    <property type="match status" value="1"/>
</dbReference>
<dbReference type="Pfam" id="PF00241">
    <property type="entry name" value="Cofilin_ADF"/>
    <property type="match status" value="1"/>
</dbReference>
<dbReference type="AlphaFoldDB" id="A0A7G2C1I6"/>
<feature type="domain" description="ADF-H" evidence="3">
    <location>
        <begin position="5"/>
        <end position="133"/>
    </location>
</feature>
<dbReference type="VEuPathDB" id="TriTrypDB:ADEAN_000083600"/>